<proteinExistence type="predicted"/>
<dbReference type="SUPFAM" id="SSF81383">
    <property type="entry name" value="F-box domain"/>
    <property type="match status" value="1"/>
</dbReference>
<protein>
    <recommendedName>
        <fullName evidence="2">F-box domain-containing protein</fullName>
    </recommendedName>
</protein>
<dbReference type="InterPro" id="IPR001810">
    <property type="entry name" value="F-box_dom"/>
</dbReference>
<feature type="compositionally biased region" description="Acidic residues" evidence="1">
    <location>
        <begin position="493"/>
        <end position="507"/>
    </location>
</feature>
<gene>
    <name evidence="3" type="ORF">P280DRAFT_539038</name>
</gene>
<reference evidence="3" key="1">
    <citation type="journal article" date="2020" name="Stud. Mycol.">
        <title>101 Dothideomycetes genomes: a test case for predicting lifestyles and emergence of pathogens.</title>
        <authorList>
            <person name="Haridas S."/>
            <person name="Albert R."/>
            <person name="Binder M."/>
            <person name="Bloem J."/>
            <person name="Labutti K."/>
            <person name="Salamov A."/>
            <person name="Andreopoulos B."/>
            <person name="Baker S."/>
            <person name="Barry K."/>
            <person name="Bills G."/>
            <person name="Bluhm B."/>
            <person name="Cannon C."/>
            <person name="Castanera R."/>
            <person name="Culley D."/>
            <person name="Daum C."/>
            <person name="Ezra D."/>
            <person name="Gonzalez J."/>
            <person name="Henrissat B."/>
            <person name="Kuo A."/>
            <person name="Liang C."/>
            <person name="Lipzen A."/>
            <person name="Lutzoni F."/>
            <person name="Magnuson J."/>
            <person name="Mondo S."/>
            <person name="Nolan M."/>
            <person name="Ohm R."/>
            <person name="Pangilinan J."/>
            <person name="Park H.-J."/>
            <person name="Ramirez L."/>
            <person name="Alfaro M."/>
            <person name="Sun H."/>
            <person name="Tritt A."/>
            <person name="Yoshinaga Y."/>
            <person name="Zwiers L.-H."/>
            <person name="Turgeon B."/>
            <person name="Goodwin S."/>
            <person name="Spatafora J."/>
            <person name="Crous P."/>
            <person name="Grigoriev I."/>
        </authorList>
    </citation>
    <scope>NUCLEOTIDE SEQUENCE</scope>
    <source>
        <strain evidence="3">CBS 473.64</strain>
    </source>
</reference>
<dbReference type="Proteomes" id="UP000799753">
    <property type="component" value="Unassembled WGS sequence"/>
</dbReference>
<dbReference type="AlphaFoldDB" id="A0A6A6S6C4"/>
<keyword evidence="4" id="KW-1185">Reference proteome</keyword>
<dbReference type="EMBL" id="MU006780">
    <property type="protein sequence ID" value="KAF2643150.1"/>
    <property type="molecule type" value="Genomic_DNA"/>
</dbReference>
<accession>A0A6A6S6C4</accession>
<evidence type="ECO:0000313" key="4">
    <source>
        <dbReference type="Proteomes" id="UP000799753"/>
    </source>
</evidence>
<dbReference type="PROSITE" id="PS50181">
    <property type="entry name" value="FBOX"/>
    <property type="match status" value="1"/>
</dbReference>
<feature type="compositionally biased region" description="Pro residues" evidence="1">
    <location>
        <begin position="509"/>
        <end position="518"/>
    </location>
</feature>
<feature type="region of interest" description="Disordered" evidence="1">
    <location>
        <begin position="493"/>
        <end position="518"/>
    </location>
</feature>
<dbReference type="InterPro" id="IPR036047">
    <property type="entry name" value="F-box-like_dom_sf"/>
</dbReference>
<dbReference type="Pfam" id="PF12937">
    <property type="entry name" value="F-box-like"/>
    <property type="match status" value="1"/>
</dbReference>
<name>A0A6A6S6C4_9PLEO</name>
<evidence type="ECO:0000256" key="1">
    <source>
        <dbReference type="SAM" id="MobiDB-lite"/>
    </source>
</evidence>
<evidence type="ECO:0000259" key="2">
    <source>
        <dbReference type="PROSITE" id="PS50181"/>
    </source>
</evidence>
<dbReference type="OrthoDB" id="3801271at2759"/>
<evidence type="ECO:0000313" key="3">
    <source>
        <dbReference type="EMBL" id="KAF2643150.1"/>
    </source>
</evidence>
<dbReference type="Gene3D" id="1.20.1280.50">
    <property type="match status" value="1"/>
</dbReference>
<organism evidence="3 4">
    <name type="scientific">Massarina eburnea CBS 473.64</name>
    <dbReference type="NCBI Taxonomy" id="1395130"/>
    <lineage>
        <taxon>Eukaryota</taxon>
        <taxon>Fungi</taxon>
        <taxon>Dikarya</taxon>
        <taxon>Ascomycota</taxon>
        <taxon>Pezizomycotina</taxon>
        <taxon>Dothideomycetes</taxon>
        <taxon>Pleosporomycetidae</taxon>
        <taxon>Pleosporales</taxon>
        <taxon>Massarineae</taxon>
        <taxon>Massarinaceae</taxon>
        <taxon>Massarina</taxon>
    </lineage>
</organism>
<feature type="domain" description="F-box" evidence="2">
    <location>
        <begin position="1"/>
        <end position="45"/>
    </location>
</feature>
<sequence>MPLSDLPNELDMHVATYLDKTNLLSLCLVSKHWLTVAKPPLFVEVELTSRSGLQAKILLLNLLKYPRLAKKIKVINVYLLYWENVWEDQDVLKEEKACSRQEEENPDLWARKVALLDDFWPHSKTIEKVVNSAWPSLVGKEKIFQELKALEPELYPCLAVILGMAVNVEFLQVPIDPNSDPTFDAVLSYHQPNKTDASGEPRPLSKLRKFVRKCRPRLENGSFVNTWAPLPTEVEDITLTNHNINQFEFPIPQSEGYFPRSSVPFYTRLSNIQISPRLRHLELNKIGIDPIHLLHVLSATGYFQELRTLILTKVCDPEQWYNTENVKQLTLGLSTAVPHLEHFELEVWWDRPHPTMAHSSPPDTQTSFGSLKGNTSLGSIHVELGVVIDTSADDAIFNFVSIAETVLPTSVTKIFFKEVKWTFLEDLADSLVHPDDHNAISEFLAHLPQCKKLVFAQCVGSGLSSHAIQVFDTIEDKLRDSGISFRIDWDDEDSMDIDEDDDDDDDLSGPPPRLVYLR</sequence>